<organism evidence="8 9">
    <name type="scientific">Nonomuraea mesophila</name>
    <dbReference type="NCBI Taxonomy" id="2530382"/>
    <lineage>
        <taxon>Bacteria</taxon>
        <taxon>Bacillati</taxon>
        <taxon>Actinomycetota</taxon>
        <taxon>Actinomycetes</taxon>
        <taxon>Streptosporangiales</taxon>
        <taxon>Streptosporangiaceae</taxon>
        <taxon>Nonomuraea</taxon>
    </lineage>
</organism>
<evidence type="ECO:0000256" key="2">
    <source>
        <dbReference type="ARBA" id="ARBA00012438"/>
    </source>
</evidence>
<proteinExistence type="predicted"/>
<gene>
    <name evidence="8" type="ORF">E1295_18795</name>
</gene>
<evidence type="ECO:0000256" key="1">
    <source>
        <dbReference type="ARBA" id="ARBA00000085"/>
    </source>
</evidence>
<comment type="caution">
    <text evidence="8">The sequence shown here is derived from an EMBL/GenBank/DDBJ whole genome shotgun (WGS) entry which is preliminary data.</text>
</comment>
<dbReference type="InterPro" id="IPR050428">
    <property type="entry name" value="TCS_sensor_his_kinase"/>
</dbReference>
<dbReference type="Gene3D" id="3.30.565.10">
    <property type="entry name" value="Histidine kinase-like ATPase, C-terminal domain"/>
    <property type="match status" value="1"/>
</dbReference>
<dbReference type="GO" id="GO:0005886">
    <property type="term" value="C:plasma membrane"/>
    <property type="evidence" value="ECO:0007669"/>
    <property type="project" value="TreeGrafter"/>
</dbReference>
<dbReference type="RefSeq" id="WP_132631619.1">
    <property type="nucleotide sequence ID" value="NZ_SMLD01000044.1"/>
</dbReference>
<dbReference type="Proteomes" id="UP000295136">
    <property type="component" value="Unassembled WGS sequence"/>
</dbReference>
<dbReference type="PANTHER" id="PTHR45436">
    <property type="entry name" value="SENSOR HISTIDINE KINASE YKOH"/>
    <property type="match status" value="1"/>
</dbReference>
<sequence>MVTSDLLLGALLGCCAVVVVGGVVVALTVQARAKRTALQAKDVAEKAARHAVQDKATAVEQAQVARSQAHANWQWYEAAQSEGARLVERLQAVADIEARGYTGVEVPGLLHPYFAGSPLDKHHQAAEDLLREAVEITRAGVGSAARAGVRGVTDEAQMFLTRLQLKIDDELREFPQAGVYHQSLVDIDHLATQALHSVQRLRLLAGSWPGIQRADCTFREIIESARGRIGPYNRVEYTYLPEVGETWVEGRVVEPVTVALAELMANATSYSDDLVSVYVQQMQAGYRIVVEDTGLGMNPFQLAEAERLLSQRTALDAAALKDERKLGFALIGRLAHDYGFRVDVSAPSTSGGVKAMCLIPLALICQGPRVQADPAHSGGEPPEPEPAPAPA</sequence>
<keyword evidence="5 8" id="KW-0418">Kinase</keyword>
<reference evidence="8 9" key="1">
    <citation type="submission" date="2019-03" db="EMBL/GenBank/DDBJ databases">
        <title>Draft genome sequences of novel Actinobacteria.</title>
        <authorList>
            <person name="Sahin N."/>
            <person name="Ay H."/>
            <person name="Saygin H."/>
        </authorList>
    </citation>
    <scope>NUCLEOTIDE SEQUENCE [LARGE SCALE GENOMIC DNA]</scope>
    <source>
        <strain evidence="8 9">6K102</strain>
    </source>
</reference>
<keyword evidence="7" id="KW-0472">Membrane</keyword>
<protein>
    <recommendedName>
        <fullName evidence="2">histidine kinase</fullName>
        <ecNumber evidence="2">2.7.13.3</ecNumber>
    </recommendedName>
</protein>
<evidence type="ECO:0000256" key="4">
    <source>
        <dbReference type="ARBA" id="ARBA00022679"/>
    </source>
</evidence>
<evidence type="ECO:0000256" key="7">
    <source>
        <dbReference type="SAM" id="Phobius"/>
    </source>
</evidence>
<evidence type="ECO:0000313" key="9">
    <source>
        <dbReference type="Proteomes" id="UP000295136"/>
    </source>
</evidence>
<dbReference type="AlphaFoldDB" id="A0A4V2ZAA3"/>
<evidence type="ECO:0000256" key="3">
    <source>
        <dbReference type="ARBA" id="ARBA00022553"/>
    </source>
</evidence>
<dbReference type="GO" id="GO:0000160">
    <property type="term" value="P:phosphorelay signal transduction system"/>
    <property type="evidence" value="ECO:0007669"/>
    <property type="project" value="TreeGrafter"/>
</dbReference>
<dbReference type="EC" id="2.7.13.3" evidence="2"/>
<keyword evidence="3" id="KW-0597">Phosphoprotein</keyword>
<dbReference type="PANTHER" id="PTHR45436:SF5">
    <property type="entry name" value="SENSOR HISTIDINE KINASE TRCS"/>
    <property type="match status" value="1"/>
</dbReference>
<keyword evidence="9" id="KW-1185">Reference proteome</keyword>
<dbReference type="InterPro" id="IPR036890">
    <property type="entry name" value="HATPase_C_sf"/>
</dbReference>
<keyword evidence="7" id="KW-1133">Transmembrane helix</keyword>
<dbReference type="GO" id="GO:0004673">
    <property type="term" value="F:protein histidine kinase activity"/>
    <property type="evidence" value="ECO:0007669"/>
    <property type="project" value="UniProtKB-EC"/>
</dbReference>
<feature type="region of interest" description="Disordered" evidence="6">
    <location>
        <begin position="370"/>
        <end position="391"/>
    </location>
</feature>
<dbReference type="SUPFAM" id="SSF55874">
    <property type="entry name" value="ATPase domain of HSP90 chaperone/DNA topoisomerase II/histidine kinase"/>
    <property type="match status" value="1"/>
</dbReference>
<accession>A0A4V2ZAA3</accession>
<evidence type="ECO:0000313" key="8">
    <source>
        <dbReference type="EMBL" id="TDE51248.1"/>
    </source>
</evidence>
<name>A0A4V2ZAA3_9ACTN</name>
<feature type="non-terminal residue" evidence="8">
    <location>
        <position position="391"/>
    </location>
</feature>
<evidence type="ECO:0000256" key="6">
    <source>
        <dbReference type="SAM" id="MobiDB-lite"/>
    </source>
</evidence>
<comment type="catalytic activity">
    <reaction evidence="1">
        <text>ATP + protein L-histidine = ADP + protein N-phospho-L-histidine.</text>
        <dbReference type="EC" id="2.7.13.3"/>
    </reaction>
</comment>
<evidence type="ECO:0000256" key="5">
    <source>
        <dbReference type="ARBA" id="ARBA00022777"/>
    </source>
</evidence>
<keyword evidence="7" id="KW-0812">Transmembrane</keyword>
<feature type="transmembrane region" description="Helical" evidence="7">
    <location>
        <begin position="6"/>
        <end position="29"/>
    </location>
</feature>
<keyword evidence="4" id="KW-0808">Transferase</keyword>
<dbReference type="EMBL" id="SMLD01000044">
    <property type="protein sequence ID" value="TDE51248.1"/>
    <property type="molecule type" value="Genomic_DNA"/>
</dbReference>